<gene>
    <name evidence="1" type="ORF">EJ04DRAFT_134705</name>
</gene>
<dbReference type="AlphaFoldDB" id="A0A9P4R5E4"/>
<evidence type="ECO:0000313" key="2">
    <source>
        <dbReference type="Proteomes" id="UP000799444"/>
    </source>
</evidence>
<sequence length="122" mass="13919">MVGEERGGQARGRECLRLRRWPGQTTTKFAAALLRLCVPLSPFWLRRRGRSRDLIQLSRRHEMLVARANLSYWRMSDVLLTCTSPFPAPRHLPVLGQTPPSVHSCARNPSLLHILTLTRIPS</sequence>
<name>A0A9P4R5E4_9PLEO</name>
<comment type="caution">
    <text evidence="1">The sequence shown here is derived from an EMBL/GenBank/DDBJ whole genome shotgun (WGS) entry which is preliminary data.</text>
</comment>
<dbReference type="Proteomes" id="UP000799444">
    <property type="component" value="Unassembled WGS sequence"/>
</dbReference>
<organism evidence="1 2">
    <name type="scientific">Polyplosphaeria fusca</name>
    <dbReference type="NCBI Taxonomy" id="682080"/>
    <lineage>
        <taxon>Eukaryota</taxon>
        <taxon>Fungi</taxon>
        <taxon>Dikarya</taxon>
        <taxon>Ascomycota</taxon>
        <taxon>Pezizomycotina</taxon>
        <taxon>Dothideomycetes</taxon>
        <taxon>Pleosporomycetidae</taxon>
        <taxon>Pleosporales</taxon>
        <taxon>Tetraplosphaeriaceae</taxon>
        <taxon>Polyplosphaeria</taxon>
    </lineage>
</organism>
<evidence type="ECO:0000313" key="1">
    <source>
        <dbReference type="EMBL" id="KAF2737029.1"/>
    </source>
</evidence>
<keyword evidence="2" id="KW-1185">Reference proteome</keyword>
<accession>A0A9P4R5E4</accession>
<proteinExistence type="predicted"/>
<reference evidence="1" key="1">
    <citation type="journal article" date="2020" name="Stud. Mycol.">
        <title>101 Dothideomycetes genomes: a test case for predicting lifestyles and emergence of pathogens.</title>
        <authorList>
            <person name="Haridas S."/>
            <person name="Albert R."/>
            <person name="Binder M."/>
            <person name="Bloem J."/>
            <person name="Labutti K."/>
            <person name="Salamov A."/>
            <person name="Andreopoulos B."/>
            <person name="Baker S."/>
            <person name="Barry K."/>
            <person name="Bills G."/>
            <person name="Bluhm B."/>
            <person name="Cannon C."/>
            <person name="Castanera R."/>
            <person name="Culley D."/>
            <person name="Daum C."/>
            <person name="Ezra D."/>
            <person name="Gonzalez J."/>
            <person name="Henrissat B."/>
            <person name="Kuo A."/>
            <person name="Liang C."/>
            <person name="Lipzen A."/>
            <person name="Lutzoni F."/>
            <person name="Magnuson J."/>
            <person name="Mondo S."/>
            <person name="Nolan M."/>
            <person name="Ohm R."/>
            <person name="Pangilinan J."/>
            <person name="Park H.-J."/>
            <person name="Ramirez L."/>
            <person name="Alfaro M."/>
            <person name="Sun H."/>
            <person name="Tritt A."/>
            <person name="Yoshinaga Y."/>
            <person name="Zwiers L.-H."/>
            <person name="Turgeon B."/>
            <person name="Goodwin S."/>
            <person name="Spatafora J."/>
            <person name="Crous P."/>
            <person name="Grigoriev I."/>
        </authorList>
    </citation>
    <scope>NUCLEOTIDE SEQUENCE</scope>
    <source>
        <strain evidence="1">CBS 125425</strain>
    </source>
</reference>
<dbReference type="EMBL" id="ML996119">
    <property type="protein sequence ID" value="KAF2737029.1"/>
    <property type="molecule type" value="Genomic_DNA"/>
</dbReference>
<protein>
    <submittedName>
        <fullName evidence="1">Uncharacterized protein</fullName>
    </submittedName>
</protein>